<protein>
    <submittedName>
        <fullName evidence="1">Uncharacterized protein</fullName>
    </submittedName>
</protein>
<evidence type="ECO:0000313" key="1">
    <source>
        <dbReference type="EMBL" id="QTA81051.1"/>
    </source>
</evidence>
<name>A0A975B9B3_9BACT</name>
<dbReference type="Proteomes" id="UP000663720">
    <property type="component" value="Chromosome"/>
</dbReference>
<organism evidence="1 2">
    <name type="scientific">Desulfonema limicola</name>
    <dbReference type="NCBI Taxonomy" id="45656"/>
    <lineage>
        <taxon>Bacteria</taxon>
        <taxon>Pseudomonadati</taxon>
        <taxon>Thermodesulfobacteriota</taxon>
        <taxon>Desulfobacteria</taxon>
        <taxon>Desulfobacterales</taxon>
        <taxon>Desulfococcaceae</taxon>
        <taxon>Desulfonema</taxon>
    </lineage>
</organism>
<dbReference type="KEGG" id="dli:dnl_33750"/>
<reference evidence="1" key="1">
    <citation type="journal article" date="2021" name="Microb. Physiol.">
        <title>Proteogenomic Insights into the Physiology of Marine, Sulfate-Reducing, Filamentous Desulfonema limicola and Desulfonema magnum.</title>
        <authorList>
            <person name="Schnaars V."/>
            <person name="Wohlbrand L."/>
            <person name="Scheve S."/>
            <person name="Hinrichs C."/>
            <person name="Reinhardt R."/>
            <person name="Rabus R."/>
        </authorList>
    </citation>
    <scope>NUCLEOTIDE SEQUENCE</scope>
    <source>
        <strain evidence="1">5ac10</strain>
    </source>
</reference>
<accession>A0A975B9B3</accession>
<evidence type="ECO:0000313" key="2">
    <source>
        <dbReference type="Proteomes" id="UP000663720"/>
    </source>
</evidence>
<dbReference type="RefSeq" id="WP_207687124.1">
    <property type="nucleotide sequence ID" value="NZ_CP061799.1"/>
</dbReference>
<proteinExistence type="predicted"/>
<dbReference type="AlphaFoldDB" id="A0A975B9B3"/>
<dbReference type="EMBL" id="CP061799">
    <property type="protein sequence ID" value="QTA81051.1"/>
    <property type="molecule type" value="Genomic_DNA"/>
</dbReference>
<gene>
    <name evidence="1" type="ORF">dnl_33750</name>
</gene>
<sequence>MRIFLAVFICITFTGGLGLYMSCRTEAYIPETNNKHQTGTSGYSLLITAAFAVEPDPFAIQTDDTKPGAGLIVSMGKKEILRQTRQIKPGIPVLVKPLKGLVPGINELYIEASPFLEDTDKSHALRVQIMEHDFLIAEKTFWSFPGGKIADTIRFKIKAQQDKEDNNDH</sequence>
<keyword evidence="2" id="KW-1185">Reference proteome</keyword>